<dbReference type="FunFam" id="3.30.70.1230:FF:000001">
    <property type="entry name" value="Adenylate cyclase"/>
    <property type="match status" value="1"/>
</dbReference>
<feature type="transmembrane region" description="Helical" evidence="40">
    <location>
        <begin position="363"/>
        <end position="382"/>
    </location>
</feature>
<evidence type="ECO:0000256" key="11">
    <source>
        <dbReference type="ARBA" id="ARBA00012201"/>
    </source>
</evidence>
<dbReference type="InterPro" id="IPR032628">
    <property type="entry name" value="AC_N"/>
</dbReference>
<evidence type="ECO:0000256" key="8">
    <source>
        <dbReference type="ARBA" id="ARBA00004345"/>
    </source>
</evidence>
<keyword evidence="21 40" id="KW-1133">Transmembrane helix</keyword>
<dbReference type="InterPro" id="IPR001054">
    <property type="entry name" value="A/G_cyclase"/>
</dbReference>
<evidence type="ECO:0000256" key="24">
    <source>
        <dbReference type="ARBA" id="ARBA00023136"/>
    </source>
</evidence>
<dbReference type="PROSITE" id="PS50125">
    <property type="entry name" value="GUANYLATE_CYCLASE_2"/>
    <property type="match status" value="2"/>
</dbReference>
<evidence type="ECO:0000256" key="14">
    <source>
        <dbReference type="ARBA" id="ARBA00022553"/>
    </source>
</evidence>
<evidence type="ECO:0000256" key="20">
    <source>
        <dbReference type="ARBA" id="ARBA00022842"/>
    </source>
</evidence>
<dbReference type="GO" id="GO:0006171">
    <property type="term" value="P:cAMP biosynthetic process"/>
    <property type="evidence" value="ECO:0007669"/>
    <property type="project" value="UniProtKB-KW"/>
</dbReference>
<keyword evidence="17" id="KW-0677">Repeat</keyword>
<comment type="catalytic activity">
    <reaction evidence="1">
        <text>ATP = 3',5'-cyclic AMP + diphosphate</text>
        <dbReference type="Rhea" id="RHEA:15389"/>
        <dbReference type="ChEBI" id="CHEBI:30616"/>
        <dbReference type="ChEBI" id="CHEBI:33019"/>
        <dbReference type="ChEBI" id="CHEBI:58165"/>
        <dbReference type="EC" id="4.6.1.1"/>
    </reaction>
</comment>
<evidence type="ECO:0000256" key="16">
    <source>
        <dbReference type="ARBA" id="ARBA00022723"/>
    </source>
</evidence>
<feature type="domain" description="Guanylate cyclase" evidence="41">
    <location>
        <begin position="152"/>
        <end position="279"/>
    </location>
</feature>
<evidence type="ECO:0000256" key="22">
    <source>
        <dbReference type="ARBA" id="ARBA00022998"/>
    </source>
</evidence>
<dbReference type="AlphaFoldDB" id="A0A669BZK3"/>
<keyword evidence="27" id="KW-0464">Manganese</keyword>
<evidence type="ECO:0000256" key="25">
    <source>
        <dbReference type="ARBA" id="ARBA00023176"/>
    </source>
</evidence>
<evidence type="ECO:0000256" key="9">
    <source>
        <dbReference type="ARBA" id="ARBA00004640"/>
    </source>
</evidence>
<keyword evidence="26" id="KW-0325">Glycoprotein</keyword>
<dbReference type="GO" id="GO:0042734">
    <property type="term" value="C:presynaptic membrane"/>
    <property type="evidence" value="ECO:0007669"/>
    <property type="project" value="UniProtKB-SubCell"/>
</dbReference>
<name>A0A669BZK3_ORENI</name>
<dbReference type="GO" id="GO:0030425">
    <property type="term" value="C:dendrite"/>
    <property type="evidence" value="ECO:0007669"/>
    <property type="project" value="UniProtKB-SubCell"/>
</dbReference>
<evidence type="ECO:0000256" key="12">
    <source>
        <dbReference type="ARBA" id="ARBA00022475"/>
    </source>
</evidence>
<evidence type="ECO:0000313" key="42">
    <source>
        <dbReference type="Ensembl" id="ENSONIP00000041189.1"/>
    </source>
</evidence>
<evidence type="ECO:0000256" key="23">
    <source>
        <dbReference type="ARBA" id="ARBA00023018"/>
    </source>
</evidence>
<dbReference type="GO" id="GO:0005901">
    <property type="term" value="C:caveola"/>
    <property type="evidence" value="ECO:0007669"/>
    <property type="project" value="UniProtKB-SubCell"/>
</dbReference>
<evidence type="ECO:0000256" key="13">
    <source>
        <dbReference type="ARBA" id="ARBA00022481"/>
    </source>
</evidence>
<evidence type="ECO:0000259" key="41">
    <source>
        <dbReference type="PROSITE" id="PS50125"/>
    </source>
</evidence>
<evidence type="ECO:0000256" key="4">
    <source>
        <dbReference type="ARBA" id="ARBA00004187"/>
    </source>
</evidence>
<keyword evidence="24 40" id="KW-0472">Membrane</keyword>
<dbReference type="EC" id="4.6.1.1" evidence="11"/>
<dbReference type="Pfam" id="PF16214">
    <property type="entry name" value="AC_N"/>
    <property type="match status" value="1"/>
</dbReference>
<dbReference type="GO" id="GO:0030665">
    <property type="term" value="C:clathrin-coated vesicle membrane"/>
    <property type="evidence" value="ECO:0007669"/>
    <property type="project" value="UniProtKB-SubCell"/>
</dbReference>
<evidence type="ECO:0000256" key="32">
    <source>
        <dbReference type="ARBA" id="ARBA00034111"/>
    </source>
</evidence>
<keyword evidence="16" id="KW-0479">Metal-binding</keyword>
<dbReference type="CDD" id="cd07302">
    <property type="entry name" value="CHD"/>
    <property type="match status" value="2"/>
</dbReference>
<keyword evidence="29" id="KW-0966">Cell projection</keyword>
<evidence type="ECO:0000313" key="43">
    <source>
        <dbReference type="Proteomes" id="UP000005207"/>
    </source>
</evidence>
<evidence type="ECO:0000256" key="10">
    <source>
        <dbReference type="ARBA" id="ARBA00004651"/>
    </source>
</evidence>
<evidence type="ECO:0000256" key="19">
    <source>
        <dbReference type="ARBA" id="ARBA00022840"/>
    </source>
</evidence>
<evidence type="ECO:0000256" key="7">
    <source>
        <dbReference type="ARBA" id="ARBA00004285"/>
    </source>
</evidence>
<dbReference type="PANTHER" id="PTHR45627:SF15">
    <property type="entry name" value="ADENYLATE CYCLASE"/>
    <property type="match status" value="1"/>
</dbReference>
<dbReference type="GO" id="GO:0016324">
    <property type="term" value="C:apical plasma membrane"/>
    <property type="evidence" value="ECO:0007669"/>
    <property type="project" value="UniProtKB-SubCell"/>
</dbReference>
<protein>
    <recommendedName>
        <fullName evidence="35">Adenylate cyclase type 8</fullName>
        <ecNumber evidence="11">4.6.1.1</ecNumber>
    </recommendedName>
    <alternativeName>
        <fullName evidence="38">ATP pyrophosphate-lyase 8</fullName>
    </alternativeName>
    <alternativeName>
        <fullName evidence="39">Adenylate cyclase type VIII</fullName>
    </alternativeName>
    <alternativeName>
        <fullName evidence="37">Adenylyl cyclase 8</fullName>
    </alternativeName>
    <alternativeName>
        <fullName evidence="36">Ca(2+)/calmodulin-activated adenylyl cyclase</fullName>
    </alternativeName>
</protein>
<evidence type="ECO:0000256" key="21">
    <source>
        <dbReference type="ARBA" id="ARBA00022989"/>
    </source>
</evidence>
<evidence type="ECO:0000256" key="28">
    <source>
        <dbReference type="ARBA" id="ARBA00023239"/>
    </source>
</evidence>
<dbReference type="GO" id="GO:0005905">
    <property type="term" value="C:clathrin-coated pit"/>
    <property type="evidence" value="ECO:0007669"/>
    <property type="project" value="UniProtKB-KW"/>
</dbReference>
<evidence type="ECO:0000256" key="6">
    <source>
        <dbReference type="ARBA" id="ARBA00004279"/>
    </source>
</evidence>
<proteinExistence type="predicted"/>
<reference evidence="42" key="2">
    <citation type="submission" date="2025-08" db="UniProtKB">
        <authorList>
            <consortium name="Ensembl"/>
        </authorList>
    </citation>
    <scope>IDENTIFICATION</scope>
</reference>
<keyword evidence="14" id="KW-0597">Phosphoprotein</keyword>
<keyword evidence="12" id="KW-1003">Cell membrane</keyword>
<evidence type="ECO:0000256" key="36">
    <source>
        <dbReference type="ARBA" id="ARBA00075348"/>
    </source>
</evidence>
<evidence type="ECO:0000256" key="38">
    <source>
        <dbReference type="ARBA" id="ARBA00081430"/>
    </source>
</evidence>
<evidence type="ECO:0000256" key="40">
    <source>
        <dbReference type="SAM" id="Phobius"/>
    </source>
</evidence>
<dbReference type="Pfam" id="PF00211">
    <property type="entry name" value="Guanylate_cyc"/>
    <property type="match status" value="2"/>
</dbReference>
<sequence>ANPQQSLTRGNKADADFFVHWGRTVSGVYIPTLLHTFKSHDLEKLYQQHSSTQRRNSLVFAKGLLYLGMNTAGLFIHYLTDHAQRQVFLETRRCIEGRLKLEQENQRQERLVLSILPRFVALEMIADMGAMEDDLNPQEFHKIYIHQYKDVSILFADIKGFTLLSMNLSAQDLVRTLNELFGRFDRLAEEHHCLRIKILGDCYYCVSGVPEPQRAHARYCVEMGLAMINTIRYVRKQLNFDMDMRIGIHSGSVLCGVLGLQKWQFDVWSWDVGIANMLEAGGIPGRIHISRATLDCLEGTYKTEEGHGRDRNAFLRKYNIDTFLICPQSTLIFKDVAKSDIYFFCFWPIQFSQMRDEMFNSNLVCSFILLLFLMAAQALIPAPRLFPAALQFSVFLLAHVLLLLVALAEEFKWTPSSLQHFCCWIHENNSARNLFTLIAIFINFGLASTDMVRVDDVLSRCIFSIQWEATARLDFLWRLQAQQEVADMRELREHNECLLYNILPVHVAQHFLDRSKHDEDLYSQSYDEVGVMFASIAGFDEYFEEKEIKHEGVECLRLLNEIIAGFDELFEEPYFHHVEKIKTIGSCYMAASGLAPDKQKSMDEWNHLSELVLFALAMQETLKEIIRNSTQRFQLRVGIAHGPVVAGVIGATKPQYDIWGSTVNLASRMDSTGVSGRIQVPEATRRILTDWGFILELRGEIFVKGVSEHQGKVRTYFIRTVRGKMANDGTDGRLAGQTGGRMTLAEVVFSLVQARHKEKMREGNRRFNRTPSRLQR</sequence>
<dbReference type="GO" id="GO:0004016">
    <property type="term" value="F:adenylate cyclase activity"/>
    <property type="evidence" value="ECO:0007669"/>
    <property type="project" value="UniProtKB-EC"/>
</dbReference>
<accession>A0A669BZK3</accession>
<dbReference type="GO" id="GO:0005524">
    <property type="term" value="F:ATP binding"/>
    <property type="evidence" value="ECO:0007669"/>
    <property type="project" value="UniProtKB-KW"/>
</dbReference>
<evidence type="ECO:0000256" key="2">
    <source>
        <dbReference type="ARBA" id="ARBA00001936"/>
    </source>
</evidence>
<evidence type="ECO:0000256" key="34">
    <source>
        <dbReference type="ARBA" id="ARBA00058052"/>
    </source>
</evidence>
<evidence type="ECO:0000256" key="35">
    <source>
        <dbReference type="ARBA" id="ARBA00070495"/>
    </source>
</evidence>
<keyword evidence="43" id="KW-1185">Reference proteome</keyword>
<evidence type="ECO:0000256" key="39">
    <source>
        <dbReference type="ARBA" id="ARBA00083469"/>
    </source>
</evidence>
<keyword evidence="13" id="KW-0488">Methylation</keyword>
<dbReference type="GO" id="GO:0016323">
    <property type="term" value="C:basolateral plasma membrane"/>
    <property type="evidence" value="ECO:0007669"/>
    <property type="project" value="UniProtKB-SubCell"/>
</dbReference>
<keyword evidence="25" id="KW-0168">Coated pit</keyword>
<comment type="function">
    <text evidence="34">Catalyzes the formation of cAMP in response to calcium entry leadings to cAMP signaling activation that affect processes suche as synaptic plasticity and insulin secretion. Plays a role in many brain functions, such as learning, memory, drug addiction, and anxiety modulation through regulation of synaptic plasticity by modulating long-term memory and long-term potentiation (LTP) through CREB transcription factor activity modulation. Plays a central role in insulin secretion by controlling glucose homeostasis through glucagon-like peptide 1 and glucose signaling pathway and maintains insulin secretion through calcium-dependent PKA activation leading to vesicle pool replenishment. Also, allows PTGER3 to induce potentiation of PTGER4-mediated PLA2 secretion by switching from a negative to a positive regulation, during the IL1B induced-dedifferentiation of smooth muscle cells.</text>
</comment>
<keyword evidence="30" id="KW-0968">Cytoplasmic vesicle</keyword>
<evidence type="ECO:0000256" key="15">
    <source>
        <dbReference type="ARBA" id="ARBA00022692"/>
    </source>
</evidence>
<evidence type="ECO:0000256" key="33">
    <source>
        <dbReference type="ARBA" id="ARBA00037878"/>
    </source>
</evidence>
<evidence type="ECO:0000256" key="17">
    <source>
        <dbReference type="ARBA" id="ARBA00022737"/>
    </source>
</evidence>
<evidence type="ECO:0000256" key="26">
    <source>
        <dbReference type="ARBA" id="ARBA00023180"/>
    </source>
</evidence>
<evidence type="ECO:0000256" key="5">
    <source>
        <dbReference type="ARBA" id="ARBA00004221"/>
    </source>
</evidence>
<evidence type="ECO:0000256" key="18">
    <source>
        <dbReference type="ARBA" id="ARBA00022741"/>
    </source>
</evidence>
<dbReference type="SMART" id="SM00044">
    <property type="entry name" value="CYCc"/>
    <property type="match status" value="2"/>
</dbReference>
<keyword evidence="22" id="KW-0115">cAMP biosynthesis</keyword>
<evidence type="ECO:0000256" key="1">
    <source>
        <dbReference type="ARBA" id="ARBA00001593"/>
    </source>
</evidence>
<reference evidence="42" key="3">
    <citation type="submission" date="2025-09" db="UniProtKB">
        <authorList>
            <consortium name="Ensembl"/>
        </authorList>
    </citation>
    <scope>IDENTIFICATION</scope>
</reference>
<evidence type="ECO:0000256" key="31">
    <source>
        <dbReference type="ARBA" id="ARBA00034105"/>
    </source>
</evidence>
<keyword evidence="28" id="KW-0456">Lyase</keyword>
<dbReference type="Gene3D" id="3.30.70.1230">
    <property type="entry name" value="Nucleotide cyclase"/>
    <property type="match status" value="2"/>
</dbReference>
<feature type="domain" description="Guanylate cyclase" evidence="41">
    <location>
        <begin position="530"/>
        <end position="670"/>
    </location>
</feature>
<keyword evidence="15 40" id="KW-0812">Transmembrane</keyword>
<evidence type="ECO:0000256" key="30">
    <source>
        <dbReference type="ARBA" id="ARBA00023329"/>
    </source>
</evidence>
<dbReference type="Proteomes" id="UP000005207">
    <property type="component" value="Linkage group LG15"/>
</dbReference>
<comment type="cofactor">
    <cofactor evidence="2">
        <name>Mn(2+)</name>
        <dbReference type="ChEBI" id="CHEBI:29035"/>
    </cofactor>
</comment>
<evidence type="ECO:0000256" key="3">
    <source>
        <dbReference type="ARBA" id="ARBA00001946"/>
    </source>
</evidence>
<gene>
    <name evidence="42" type="primary">si:dkey-206f10.1</name>
</gene>
<reference evidence="43" key="1">
    <citation type="submission" date="2012-01" db="EMBL/GenBank/DDBJ databases">
        <title>The Genome Sequence of Oreochromis niloticus (Nile Tilapia).</title>
        <authorList>
            <consortium name="Broad Institute Genome Assembly Team"/>
            <consortium name="Broad Institute Sequencing Platform"/>
            <person name="Di Palma F."/>
            <person name="Johnson J."/>
            <person name="Lander E.S."/>
            <person name="Lindblad-Toh K."/>
        </authorList>
    </citation>
    <scope>NUCLEOTIDE SEQUENCE [LARGE SCALE GENOMIC DNA]</scope>
</reference>
<keyword evidence="18" id="KW-0547">Nucleotide-binding</keyword>
<evidence type="ECO:0000256" key="29">
    <source>
        <dbReference type="ARBA" id="ARBA00023273"/>
    </source>
</evidence>
<dbReference type="GO" id="GO:0035556">
    <property type="term" value="P:intracellular signal transduction"/>
    <property type="evidence" value="ECO:0007669"/>
    <property type="project" value="InterPro"/>
</dbReference>
<comment type="subcellular location">
    <subcellularLocation>
        <location evidence="5">Apical cell membrane</location>
    </subcellularLocation>
    <subcellularLocation>
        <location evidence="4">Basolateral cell membrane</location>
    </subcellularLocation>
    <subcellularLocation>
        <location evidence="10">Cell membrane</location>
        <topology evidence="10">Multi-pass membrane protein</topology>
    </subcellularLocation>
    <subcellularLocation>
        <location evidence="6">Cell projection</location>
        <location evidence="6">Dendrite</location>
    </subcellularLocation>
    <subcellularLocation>
        <location evidence="9">Cytoplasmic vesicle</location>
        <location evidence="9">Clathrin-coated vesicle membrane</location>
    </subcellularLocation>
    <subcellularLocation>
        <location evidence="7">Membrane raft</location>
    </subcellularLocation>
    <subcellularLocation>
        <location evidence="8">Membrane</location>
        <location evidence="8">Caveola</location>
    </subcellularLocation>
    <subcellularLocation>
        <location evidence="33">Membrane</location>
        <location evidence="33">Coated pit</location>
    </subcellularLocation>
    <subcellularLocation>
        <location evidence="31">Postsynaptic density</location>
    </subcellularLocation>
    <subcellularLocation>
        <location evidence="32">Presynaptic cell membrane</location>
    </subcellularLocation>
</comment>
<feature type="transmembrane region" description="Helical" evidence="40">
    <location>
        <begin position="388"/>
        <end position="408"/>
    </location>
</feature>
<dbReference type="PANTHER" id="PTHR45627">
    <property type="entry name" value="ADENYLATE CYCLASE TYPE 1"/>
    <property type="match status" value="1"/>
</dbReference>
<keyword evidence="19" id="KW-0067">ATP-binding</keyword>
<dbReference type="GeneTree" id="ENSGT00940000167206"/>
<dbReference type="GO" id="GO:0050796">
    <property type="term" value="P:regulation of insulin secretion"/>
    <property type="evidence" value="ECO:0007669"/>
    <property type="project" value="UniProtKB-ARBA"/>
</dbReference>
<keyword evidence="20" id="KW-0460">Magnesium</keyword>
<dbReference type="FunFam" id="3.30.70.1230:FF:000011">
    <property type="entry name" value="Adenylate cyclase"/>
    <property type="match status" value="1"/>
</dbReference>
<comment type="cofactor">
    <cofactor evidence="3">
        <name>Mg(2+)</name>
        <dbReference type="ChEBI" id="CHEBI:18420"/>
    </cofactor>
</comment>
<keyword evidence="23" id="KW-0770">Synapse</keyword>
<dbReference type="InterPro" id="IPR029787">
    <property type="entry name" value="Nucleotide_cyclase"/>
</dbReference>
<dbReference type="GO" id="GO:0014069">
    <property type="term" value="C:postsynaptic density"/>
    <property type="evidence" value="ECO:0007669"/>
    <property type="project" value="UniProtKB-SubCell"/>
</dbReference>
<evidence type="ECO:0000256" key="27">
    <source>
        <dbReference type="ARBA" id="ARBA00023211"/>
    </source>
</evidence>
<evidence type="ECO:0000256" key="37">
    <source>
        <dbReference type="ARBA" id="ARBA00081227"/>
    </source>
</evidence>
<organism evidence="42 43">
    <name type="scientific">Oreochromis niloticus</name>
    <name type="common">Nile tilapia</name>
    <name type="synonym">Tilapia nilotica</name>
    <dbReference type="NCBI Taxonomy" id="8128"/>
    <lineage>
        <taxon>Eukaryota</taxon>
        <taxon>Metazoa</taxon>
        <taxon>Chordata</taxon>
        <taxon>Craniata</taxon>
        <taxon>Vertebrata</taxon>
        <taxon>Euteleostomi</taxon>
        <taxon>Actinopterygii</taxon>
        <taxon>Neopterygii</taxon>
        <taxon>Teleostei</taxon>
        <taxon>Neoteleostei</taxon>
        <taxon>Acanthomorphata</taxon>
        <taxon>Ovalentaria</taxon>
        <taxon>Cichlomorphae</taxon>
        <taxon>Cichliformes</taxon>
        <taxon>Cichlidae</taxon>
        <taxon>African cichlids</taxon>
        <taxon>Pseudocrenilabrinae</taxon>
        <taxon>Oreochromini</taxon>
        <taxon>Oreochromis</taxon>
    </lineage>
</organism>
<dbReference type="SUPFAM" id="SSF55073">
    <property type="entry name" value="Nucleotide cyclase"/>
    <property type="match status" value="2"/>
</dbReference>
<dbReference type="Ensembl" id="ENSONIT00000039854.1">
    <property type="protein sequence ID" value="ENSONIP00000041189.1"/>
    <property type="gene ID" value="ENSONIG00000013497.2"/>
</dbReference>
<dbReference type="GO" id="GO:0046872">
    <property type="term" value="F:metal ion binding"/>
    <property type="evidence" value="ECO:0007669"/>
    <property type="project" value="UniProtKB-KW"/>
</dbReference>
<dbReference type="GO" id="GO:0007189">
    <property type="term" value="P:adenylate cyclase-activating G protein-coupled receptor signaling pathway"/>
    <property type="evidence" value="ECO:0007669"/>
    <property type="project" value="TreeGrafter"/>
</dbReference>